<organism evidence="1 2">
    <name type="scientific">Costertonia aggregata</name>
    <dbReference type="NCBI Taxonomy" id="343403"/>
    <lineage>
        <taxon>Bacteria</taxon>
        <taxon>Pseudomonadati</taxon>
        <taxon>Bacteroidota</taxon>
        <taxon>Flavobacteriia</taxon>
        <taxon>Flavobacteriales</taxon>
        <taxon>Flavobacteriaceae</taxon>
        <taxon>Costertonia</taxon>
    </lineage>
</organism>
<dbReference type="EMBL" id="CP058595">
    <property type="protein sequence ID" value="QLG45389.1"/>
    <property type="molecule type" value="Genomic_DNA"/>
</dbReference>
<evidence type="ECO:0000313" key="2">
    <source>
        <dbReference type="Proteomes" id="UP000509302"/>
    </source>
</evidence>
<dbReference type="AlphaFoldDB" id="A0A7H9APJ6"/>
<dbReference type="RefSeq" id="WP_179241678.1">
    <property type="nucleotide sequence ID" value="NZ_CP058595.1"/>
</dbReference>
<gene>
    <name evidence="1" type="ORF">HYG79_08525</name>
</gene>
<accession>A0A7H9APJ6</accession>
<reference evidence="1 2" key="1">
    <citation type="journal article" date="2006" name="Int. J. Syst. Evol. Microbiol.">
        <title>Costertonia aggregata gen. nov., sp. nov., a mesophilic marine bacterium of the family Flavobacteriaceae, isolated from a mature biofilm.</title>
        <authorList>
            <person name="Kwon K.K."/>
            <person name="Lee Y.K."/>
            <person name="Lee H.K."/>
        </authorList>
    </citation>
    <scope>NUCLEOTIDE SEQUENCE [LARGE SCALE GENOMIC DNA]</scope>
    <source>
        <strain evidence="1 2">KCCM 42265</strain>
    </source>
</reference>
<name>A0A7H9APJ6_9FLAO</name>
<dbReference type="Proteomes" id="UP000509302">
    <property type="component" value="Chromosome"/>
</dbReference>
<proteinExistence type="predicted"/>
<dbReference type="KEGG" id="cagg:HYG79_08525"/>
<evidence type="ECO:0000313" key="1">
    <source>
        <dbReference type="EMBL" id="QLG45389.1"/>
    </source>
</evidence>
<sequence length="122" mass="14599">MLNLDYDSNKFLYKIQKWGALNQEVRFLLFTDHNLQDKNNSEFDFTFIIIVNDCYDFIQKQEWLKYFGTIEESDTEENEENTVITAKYNKGPYVKFSLFDADVKKKPKIFEKAKILVEKDIT</sequence>
<protein>
    <submittedName>
        <fullName evidence="1">Uncharacterized protein</fullName>
    </submittedName>
</protein>
<keyword evidence="2" id="KW-1185">Reference proteome</keyword>